<name>A0ABV7FPJ8_9ALTE</name>
<dbReference type="InterPro" id="IPR001650">
    <property type="entry name" value="Helicase_C-like"/>
</dbReference>
<comment type="caution">
    <text evidence="7">The sequence shown here is derived from an EMBL/GenBank/DDBJ whole genome shotgun (WGS) entry which is preliminary data.</text>
</comment>
<dbReference type="Gene3D" id="1.20.120.1080">
    <property type="match status" value="1"/>
</dbReference>
<evidence type="ECO:0000256" key="1">
    <source>
        <dbReference type="ARBA" id="ARBA00022741"/>
    </source>
</evidence>
<dbReference type="SMART" id="SM00847">
    <property type="entry name" value="HA2"/>
    <property type="match status" value="1"/>
</dbReference>
<dbReference type="Gene3D" id="3.40.50.300">
    <property type="entry name" value="P-loop containing nucleotide triphosphate hydrolases"/>
    <property type="match status" value="2"/>
</dbReference>
<dbReference type="Pfam" id="PF08482">
    <property type="entry name" value="HrpB_C"/>
    <property type="match status" value="1"/>
</dbReference>
<dbReference type="InterPro" id="IPR049614">
    <property type="entry name" value="HrpB_DEXH"/>
</dbReference>
<proteinExistence type="predicted"/>
<keyword evidence="4" id="KW-0067">ATP-binding</keyword>
<evidence type="ECO:0000256" key="2">
    <source>
        <dbReference type="ARBA" id="ARBA00022801"/>
    </source>
</evidence>
<keyword evidence="3 7" id="KW-0347">Helicase</keyword>
<dbReference type="SMART" id="SM00490">
    <property type="entry name" value="HELICc"/>
    <property type="match status" value="1"/>
</dbReference>
<evidence type="ECO:0000256" key="3">
    <source>
        <dbReference type="ARBA" id="ARBA00022806"/>
    </source>
</evidence>
<evidence type="ECO:0000256" key="4">
    <source>
        <dbReference type="ARBA" id="ARBA00022840"/>
    </source>
</evidence>
<sequence length="833" mass="93467">MKTALPIEAILADLSASIRESDVILVAPPGAGKSSCLPLYLLKSSQFQSKKIVMLQPRRIAARHIAHYLSAQLREPVGQTVGYRIRGESKVSASTRLEIVTEGVLVRMLQAQADLDGVGLVIFDEFHERSIHADFSLALCIEVQQALRDDLRLLVMSATLDQGNVKTLLPKAKELSSKGRQFPIDVVYCDDKYFSGKARTSFLERMSSVIIGALSKHCGDVLVFLPGISEINKLYGLLTEQIQDDTAVVLHKLYSDLSANAQQLALTRDTMGRRKIVLATNIAETSLTIEGINVVVDSGIEKVAIYHLNRGITHLQSQATSQASATQRTGRAGRLQAGTCYRMWSQDKQARLRKHSEPEIKHTDISGLMLEAAVWGTDLESLCLLDYPSKAQVEESRLRLEKLGIFDSCTKLTPLGKQVHEINGQVNLAIMLLKARTIGQAHLSLACAIAALVENKDPLSRDRGADIYLRLSYCLSQKHSKGASLIWHHIKQWHKKMSCSLCDWPLDDLGVLVAFAFPQWIARQHSEHRYLLANGSGAEIDFTDSLLSNRWLAVASMQSSDKKRDNARILYAASLSEQQIKTHFEHLVSQTEICNWSESKQRIEVQLHKKLGEITFATQALQKPTEEKLIDVWRKLMLSKGLESLPMSNRAWQLIYRIQLARTVDAKLALPDFSVASLIASIDTWLLPFLGTITRWSELHKIDFYQLLKNQITWQQEQTLMTICPEELLLPSSRLHQLDYRADGSVFLSVRMGELYGLDTHPSVAYNTKPITIELLSPAQRPIQVTQDLNGFWKGSYQSVQKDMKSQYPKHYWPDNPALAKATMTTKKKMGIV</sequence>
<keyword evidence="1" id="KW-0547">Nucleotide-binding</keyword>
<dbReference type="Pfam" id="PF00270">
    <property type="entry name" value="DEAD"/>
    <property type="match status" value="1"/>
</dbReference>
<dbReference type="SMART" id="SM00487">
    <property type="entry name" value="DEXDc"/>
    <property type="match status" value="1"/>
</dbReference>
<dbReference type="SUPFAM" id="SSF52540">
    <property type="entry name" value="P-loop containing nucleoside triphosphate hydrolases"/>
    <property type="match status" value="1"/>
</dbReference>
<evidence type="ECO:0000259" key="6">
    <source>
        <dbReference type="PROSITE" id="PS51194"/>
    </source>
</evidence>
<dbReference type="InterPro" id="IPR013689">
    <property type="entry name" value="RNA_helicase_ATP-dep_HrpB_C"/>
</dbReference>
<dbReference type="PIRSF" id="PIRSF005496">
    <property type="entry name" value="ATP_hel_hrpB"/>
    <property type="match status" value="1"/>
</dbReference>
<dbReference type="PANTHER" id="PTHR43519:SF1">
    <property type="entry name" value="ATP-DEPENDENT RNA HELICASE HRPB"/>
    <property type="match status" value="1"/>
</dbReference>
<dbReference type="Pfam" id="PF00271">
    <property type="entry name" value="Helicase_C"/>
    <property type="match status" value="1"/>
</dbReference>
<dbReference type="InterPro" id="IPR010225">
    <property type="entry name" value="HrpB"/>
</dbReference>
<dbReference type="EC" id="3.6.4.13" evidence="7"/>
<dbReference type="PROSITE" id="PS51192">
    <property type="entry name" value="HELICASE_ATP_BIND_1"/>
    <property type="match status" value="1"/>
</dbReference>
<reference evidence="8" key="1">
    <citation type="journal article" date="2019" name="Int. J. Syst. Evol. Microbiol.">
        <title>The Global Catalogue of Microorganisms (GCM) 10K type strain sequencing project: providing services to taxonomists for standard genome sequencing and annotation.</title>
        <authorList>
            <consortium name="The Broad Institute Genomics Platform"/>
            <consortium name="The Broad Institute Genome Sequencing Center for Infectious Disease"/>
            <person name="Wu L."/>
            <person name="Ma J."/>
        </authorList>
    </citation>
    <scope>NUCLEOTIDE SEQUENCE [LARGE SCALE GENOMIC DNA]</scope>
    <source>
        <strain evidence="8">KCTC 52473</strain>
    </source>
</reference>
<organism evidence="7 8">
    <name type="scientific">Agaribacter flavus</name>
    <dbReference type="NCBI Taxonomy" id="1902781"/>
    <lineage>
        <taxon>Bacteria</taxon>
        <taxon>Pseudomonadati</taxon>
        <taxon>Pseudomonadota</taxon>
        <taxon>Gammaproteobacteria</taxon>
        <taxon>Alteromonadales</taxon>
        <taxon>Alteromonadaceae</taxon>
        <taxon>Agaribacter</taxon>
    </lineage>
</organism>
<keyword evidence="8" id="KW-1185">Reference proteome</keyword>
<dbReference type="PANTHER" id="PTHR43519">
    <property type="entry name" value="ATP-DEPENDENT RNA HELICASE HRPB"/>
    <property type="match status" value="1"/>
</dbReference>
<dbReference type="CDD" id="cd17990">
    <property type="entry name" value="DEXHc_HrpB"/>
    <property type="match status" value="1"/>
</dbReference>
<dbReference type="Proteomes" id="UP001595478">
    <property type="component" value="Unassembled WGS sequence"/>
</dbReference>
<dbReference type="InterPro" id="IPR011545">
    <property type="entry name" value="DEAD/DEAH_box_helicase_dom"/>
</dbReference>
<dbReference type="GO" id="GO:0016787">
    <property type="term" value="F:hydrolase activity"/>
    <property type="evidence" value="ECO:0007669"/>
    <property type="project" value="UniProtKB-KW"/>
</dbReference>
<dbReference type="PROSITE" id="PS51194">
    <property type="entry name" value="HELICASE_CTER"/>
    <property type="match status" value="1"/>
</dbReference>
<dbReference type="RefSeq" id="WP_376920385.1">
    <property type="nucleotide sequence ID" value="NZ_JBHRSW010000018.1"/>
</dbReference>
<dbReference type="NCBIfam" id="TIGR01970">
    <property type="entry name" value="DEAH_box_HrpB"/>
    <property type="match status" value="1"/>
</dbReference>
<feature type="domain" description="Helicase ATP-binding" evidence="5">
    <location>
        <begin position="14"/>
        <end position="178"/>
    </location>
</feature>
<keyword evidence="2 7" id="KW-0378">Hydrolase</keyword>
<dbReference type="EMBL" id="JBHRSW010000018">
    <property type="protein sequence ID" value="MFC3122252.1"/>
    <property type="molecule type" value="Genomic_DNA"/>
</dbReference>
<accession>A0ABV7FPJ8</accession>
<evidence type="ECO:0000259" key="5">
    <source>
        <dbReference type="PROSITE" id="PS51192"/>
    </source>
</evidence>
<dbReference type="InterPro" id="IPR027417">
    <property type="entry name" value="P-loop_NTPase"/>
</dbReference>
<dbReference type="InterPro" id="IPR014001">
    <property type="entry name" value="Helicase_ATP-bd"/>
</dbReference>
<dbReference type="InterPro" id="IPR007502">
    <property type="entry name" value="Helicase-assoc_dom"/>
</dbReference>
<dbReference type="CDD" id="cd18791">
    <property type="entry name" value="SF2_C_RHA"/>
    <property type="match status" value="1"/>
</dbReference>
<protein>
    <submittedName>
        <fullName evidence="7">ATP-dependent helicase HrpB</fullName>
        <ecNumber evidence="7">3.6.4.13</ecNumber>
    </submittedName>
</protein>
<evidence type="ECO:0000313" key="8">
    <source>
        <dbReference type="Proteomes" id="UP001595478"/>
    </source>
</evidence>
<gene>
    <name evidence="7" type="primary">hrpB</name>
    <name evidence="7" type="ORF">ACFOHL_11535</name>
</gene>
<dbReference type="GO" id="GO:0003724">
    <property type="term" value="F:RNA helicase activity"/>
    <property type="evidence" value="ECO:0007669"/>
    <property type="project" value="UniProtKB-EC"/>
</dbReference>
<feature type="domain" description="Helicase C-terminal" evidence="6">
    <location>
        <begin position="209"/>
        <end position="380"/>
    </location>
</feature>
<evidence type="ECO:0000313" key="7">
    <source>
        <dbReference type="EMBL" id="MFC3122252.1"/>
    </source>
</evidence>